<feature type="domain" description="PAC" evidence="15">
    <location>
        <begin position="273"/>
        <end position="326"/>
    </location>
</feature>
<dbReference type="Pfam" id="PF08447">
    <property type="entry name" value="PAS_3"/>
    <property type="match status" value="1"/>
</dbReference>
<keyword evidence="13" id="KW-0157">Chromophore</keyword>
<evidence type="ECO:0000313" key="16">
    <source>
        <dbReference type="EMBL" id="OYR22458.1"/>
    </source>
</evidence>
<name>A0A256G5X7_9HYPH</name>
<dbReference type="Gene3D" id="3.30.450.40">
    <property type="match status" value="2"/>
</dbReference>
<evidence type="ECO:0000256" key="13">
    <source>
        <dbReference type="ARBA" id="ARBA00022991"/>
    </source>
</evidence>
<dbReference type="InterPro" id="IPR001610">
    <property type="entry name" value="PAC"/>
</dbReference>
<evidence type="ECO:0000313" key="17">
    <source>
        <dbReference type="Proteomes" id="UP000216188"/>
    </source>
</evidence>
<dbReference type="RefSeq" id="WP_094544379.1">
    <property type="nucleotide sequence ID" value="NZ_JBHEEM010000004.1"/>
</dbReference>
<dbReference type="SUPFAM" id="SSF55781">
    <property type="entry name" value="GAF domain-like"/>
    <property type="match status" value="2"/>
</dbReference>
<dbReference type="SUPFAM" id="SSF55785">
    <property type="entry name" value="PYP-like sensor domain (PAS domain)"/>
    <property type="match status" value="1"/>
</dbReference>
<dbReference type="PANTHER" id="PTHR43102:SF2">
    <property type="entry name" value="GAF DOMAIN-CONTAINING PROTEIN"/>
    <property type="match status" value="1"/>
</dbReference>
<evidence type="ECO:0000256" key="2">
    <source>
        <dbReference type="ARBA" id="ARBA00012438"/>
    </source>
</evidence>
<keyword evidence="6" id="KW-0716">Sensory transduction</keyword>
<dbReference type="InterPro" id="IPR011102">
    <property type="entry name" value="Sig_transdc_His_kinase_HWE"/>
</dbReference>
<dbReference type="InterPro" id="IPR013655">
    <property type="entry name" value="PAS_fold_3"/>
</dbReference>
<evidence type="ECO:0000256" key="4">
    <source>
        <dbReference type="ARBA" id="ARBA00022543"/>
    </source>
</evidence>
<evidence type="ECO:0000259" key="15">
    <source>
        <dbReference type="PROSITE" id="PS50113"/>
    </source>
</evidence>
<keyword evidence="12" id="KW-0067">ATP-binding</keyword>
<dbReference type="Pfam" id="PF01590">
    <property type="entry name" value="GAF"/>
    <property type="match status" value="2"/>
</dbReference>
<keyword evidence="17" id="KW-1185">Reference proteome</keyword>
<comment type="caution">
    <text evidence="16">The sequence shown here is derived from an EMBL/GenBank/DDBJ whole genome shotgun (WGS) entry which is preliminary data.</text>
</comment>
<keyword evidence="5" id="KW-0597">Phosphoprotein</keyword>
<dbReference type="InterPro" id="IPR000014">
    <property type="entry name" value="PAS"/>
</dbReference>
<evidence type="ECO:0000256" key="5">
    <source>
        <dbReference type="ARBA" id="ARBA00022553"/>
    </source>
</evidence>
<dbReference type="Gene3D" id="3.30.450.20">
    <property type="entry name" value="PAS domain"/>
    <property type="match status" value="1"/>
</dbReference>
<evidence type="ECO:0000256" key="11">
    <source>
        <dbReference type="ARBA" id="ARBA00022777"/>
    </source>
</evidence>
<dbReference type="STRING" id="419475.A8A54_20310"/>
<evidence type="ECO:0000256" key="9">
    <source>
        <dbReference type="ARBA" id="ARBA00022679"/>
    </source>
</evidence>
<dbReference type="SMART" id="SM00065">
    <property type="entry name" value="GAF"/>
    <property type="match status" value="2"/>
</dbReference>
<accession>A0A256G5X7</accession>
<evidence type="ECO:0000256" key="7">
    <source>
        <dbReference type="ARBA" id="ARBA00022630"/>
    </source>
</evidence>
<dbReference type="EC" id="2.7.13.3" evidence="2"/>
<dbReference type="SMART" id="SM00086">
    <property type="entry name" value="PAC"/>
    <property type="match status" value="1"/>
</dbReference>
<evidence type="ECO:0000256" key="3">
    <source>
        <dbReference type="ARBA" id="ARBA00021740"/>
    </source>
</evidence>
<evidence type="ECO:0000256" key="6">
    <source>
        <dbReference type="ARBA" id="ARBA00022606"/>
    </source>
</evidence>
<keyword evidence="8" id="KW-0288">FMN</keyword>
<proteinExistence type="predicted"/>
<dbReference type="SMART" id="SM00911">
    <property type="entry name" value="HWE_HK"/>
    <property type="match status" value="1"/>
</dbReference>
<dbReference type="InterPro" id="IPR003018">
    <property type="entry name" value="GAF"/>
</dbReference>
<evidence type="ECO:0000256" key="1">
    <source>
        <dbReference type="ARBA" id="ARBA00000085"/>
    </source>
</evidence>
<dbReference type="GO" id="GO:0004673">
    <property type="term" value="F:protein histidine kinase activity"/>
    <property type="evidence" value="ECO:0007669"/>
    <property type="project" value="UniProtKB-EC"/>
</dbReference>
<dbReference type="PROSITE" id="PS50113">
    <property type="entry name" value="PAC"/>
    <property type="match status" value="1"/>
</dbReference>
<dbReference type="Pfam" id="PF07536">
    <property type="entry name" value="HWE_HK"/>
    <property type="match status" value="1"/>
</dbReference>
<keyword evidence="9" id="KW-0808">Transferase</keyword>
<dbReference type="AlphaFoldDB" id="A0A256G5X7"/>
<reference evidence="16 17" key="1">
    <citation type="submission" date="2017-07" db="EMBL/GenBank/DDBJ databases">
        <title>Phylogenetic study on the rhizospheric bacterium Ochrobactrum sp. A44.</title>
        <authorList>
            <person name="Krzyzanowska D.M."/>
            <person name="Ossowicki A."/>
            <person name="Rajewska M."/>
            <person name="Maciag T."/>
            <person name="Kaczynski Z."/>
            <person name="Czerwicka M."/>
            <person name="Jafra S."/>
        </authorList>
    </citation>
    <scope>NUCLEOTIDE SEQUENCE [LARGE SCALE GENOMIC DNA]</scope>
    <source>
        <strain evidence="16 17">CCUG 30717</strain>
    </source>
</reference>
<evidence type="ECO:0000256" key="14">
    <source>
        <dbReference type="ARBA" id="ARBA00023170"/>
    </source>
</evidence>
<dbReference type="InterPro" id="IPR029016">
    <property type="entry name" value="GAF-like_dom_sf"/>
</dbReference>
<keyword evidence="10" id="KW-0547">Nucleotide-binding</keyword>
<keyword evidence="11" id="KW-0418">Kinase</keyword>
<dbReference type="InterPro" id="IPR035965">
    <property type="entry name" value="PAS-like_dom_sf"/>
</dbReference>
<dbReference type="GO" id="GO:0005524">
    <property type="term" value="F:ATP binding"/>
    <property type="evidence" value="ECO:0007669"/>
    <property type="project" value="UniProtKB-KW"/>
</dbReference>
<comment type="catalytic activity">
    <reaction evidence="1">
        <text>ATP + protein L-histidine = ADP + protein N-phospho-L-histidine.</text>
        <dbReference type="EC" id="2.7.13.3"/>
    </reaction>
</comment>
<keyword evidence="4" id="KW-0600">Photoreceptor protein</keyword>
<dbReference type="CDD" id="cd00130">
    <property type="entry name" value="PAS"/>
    <property type="match status" value="1"/>
</dbReference>
<evidence type="ECO:0000256" key="12">
    <source>
        <dbReference type="ARBA" id="ARBA00022840"/>
    </source>
</evidence>
<dbReference type="Proteomes" id="UP000216188">
    <property type="component" value="Unassembled WGS sequence"/>
</dbReference>
<dbReference type="EMBL" id="NNRM01000044">
    <property type="protein sequence ID" value="OYR22458.1"/>
    <property type="molecule type" value="Genomic_DNA"/>
</dbReference>
<keyword evidence="14" id="KW-0675">Receptor</keyword>
<sequence length="685" mass="75552">MDQMKQYDRNREALRLAALESYDILDTPREKEFDDIAALAARICGTPIGVLNFITSERQFFKAEVGLGLRETPLASSFCAKAILEEDFLLVPDATIDARFQCNPLVTGDPYIRFYAGALLKSENGYPIGTLCVLGHQAKTLSEEQEFALKVLAGQAISQLELRRRIAELSYDLTVERRLSSKRQVRVASTDARLEQLKQDDERNAAAQAAGGVGIFEVDTSLNTITVSSEFCRIYGVAEARSYPARLFEDLILPEDRHHASTSESRTSASAVLDVEYRIRRASDQRLRWIARRAQFLEDEHGKPLKMVGVAIDVTDAKRKDARVAALLALGDRLSLASSLHDIARIASEILSEGLGVDRSGYASIDTGGQSIKIEYEHVQPGMARQVESHHSADYAQTIARLGEGRLVAVANTHGEAFLQDEAAIYRDLNIRSFIKVPLIKDNRLVGVLFAHDERPHFWSKAELDFAAGVADRTYAAIAKFHAEAEQRILNHELSHRMKNSLAIVHALIGQTLKGVTQRDAVEALSGRIQALGSAHELLLQQSWSSAQLRQVIEQAMYLHADKARVFLSGPPTTLGPKAGLSIALLLHELGTNALKYGALSNDLGEVHISWSVQDGDSSDPHLKLVWEERLGPLITRPDKTGFGSRLIRLGLGGTGQSELDYRSTGLMATFRAPLAMIMHHPTQA</sequence>
<organism evidence="16 17">
    <name type="scientific">Brucella pseudogrignonensis</name>
    <dbReference type="NCBI Taxonomy" id="419475"/>
    <lineage>
        <taxon>Bacteria</taxon>
        <taxon>Pseudomonadati</taxon>
        <taxon>Pseudomonadota</taxon>
        <taxon>Alphaproteobacteria</taxon>
        <taxon>Hyphomicrobiales</taxon>
        <taxon>Brucellaceae</taxon>
        <taxon>Brucella/Ochrobactrum group</taxon>
        <taxon>Brucella</taxon>
    </lineage>
</organism>
<dbReference type="GO" id="GO:0009881">
    <property type="term" value="F:photoreceptor activity"/>
    <property type="evidence" value="ECO:0007669"/>
    <property type="project" value="UniProtKB-KW"/>
</dbReference>
<gene>
    <name evidence="16" type="ORF">CEV34_4290</name>
</gene>
<dbReference type="PANTHER" id="PTHR43102">
    <property type="entry name" value="SLR1143 PROTEIN"/>
    <property type="match status" value="1"/>
</dbReference>
<evidence type="ECO:0000256" key="8">
    <source>
        <dbReference type="ARBA" id="ARBA00022643"/>
    </source>
</evidence>
<protein>
    <recommendedName>
        <fullName evidence="3">Blue-light-activated histidine kinase</fullName>
        <ecNumber evidence="2">2.7.13.3</ecNumber>
    </recommendedName>
</protein>
<dbReference type="Gene3D" id="2.10.70.100">
    <property type="match status" value="1"/>
</dbReference>
<evidence type="ECO:0000256" key="10">
    <source>
        <dbReference type="ARBA" id="ARBA00022741"/>
    </source>
</evidence>
<keyword evidence="7" id="KW-0285">Flavoprotein</keyword>
<dbReference type="InterPro" id="IPR000700">
    <property type="entry name" value="PAS-assoc_C"/>
</dbReference>